<evidence type="ECO:0008006" key="2">
    <source>
        <dbReference type="Google" id="ProtNLM"/>
    </source>
</evidence>
<dbReference type="EMBL" id="BARV01014620">
    <property type="protein sequence ID" value="GAI21199.1"/>
    <property type="molecule type" value="Genomic_DNA"/>
</dbReference>
<feature type="non-terminal residue" evidence="1">
    <location>
        <position position="1"/>
    </location>
</feature>
<dbReference type="Gene3D" id="3.40.50.1820">
    <property type="entry name" value="alpha/beta hydrolase"/>
    <property type="match status" value="1"/>
</dbReference>
<gene>
    <name evidence="1" type="ORF">S06H3_25402</name>
</gene>
<dbReference type="AlphaFoldDB" id="X1NRB5"/>
<reference evidence="1" key="1">
    <citation type="journal article" date="2014" name="Front. Microbiol.">
        <title>High frequency of phylogenetically diverse reductive dehalogenase-homologous genes in deep subseafloor sedimentary metagenomes.</title>
        <authorList>
            <person name="Kawai M."/>
            <person name="Futagami T."/>
            <person name="Toyoda A."/>
            <person name="Takaki Y."/>
            <person name="Nishi S."/>
            <person name="Hori S."/>
            <person name="Arai W."/>
            <person name="Tsubouchi T."/>
            <person name="Morono Y."/>
            <person name="Uchiyama I."/>
            <person name="Ito T."/>
            <person name="Fujiyama A."/>
            <person name="Inagaki F."/>
            <person name="Takami H."/>
        </authorList>
    </citation>
    <scope>NUCLEOTIDE SEQUENCE</scope>
    <source>
        <strain evidence="1">Expedition CK06-06</strain>
    </source>
</reference>
<dbReference type="Pfam" id="PF05728">
    <property type="entry name" value="UPF0227"/>
    <property type="match status" value="1"/>
</dbReference>
<comment type="caution">
    <text evidence="1">The sequence shown here is derived from an EMBL/GenBank/DDBJ whole genome shotgun (WGS) entry which is preliminary data.</text>
</comment>
<organism evidence="1">
    <name type="scientific">marine sediment metagenome</name>
    <dbReference type="NCBI Taxonomy" id="412755"/>
    <lineage>
        <taxon>unclassified sequences</taxon>
        <taxon>metagenomes</taxon>
        <taxon>ecological metagenomes</taxon>
    </lineage>
</organism>
<dbReference type="InterPro" id="IPR008886">
    <property type="entry name" value="UPF0227/Esterase_YqiA"/>
</dbReference>
<accession>X1NRB5</accession>
<name>X1NRB5_9ZZZZ</name>
<proteinExistence type="predicted"/>
<sequence>KEIAGDNDVVLIGSSLGGFLAAKIALENNQVTKLILLNPSIIPPSVDISTLQGLPSGILYEMKDEQLFEKKIDAEITILRGIKDDVVPSQWVLEFAKAQEATVKFFRDDHQFSRNLEKLPGIISKIANLQTKSINR</sequence>
<protein>
    <recommendedName>
        <fullName evidence="2">AB hydrolase-1 domain-containing protein</fullName>
    </recommendedName>
</protein>
<dbReference type="SUPFAM" id="SSF53474">
    <property type="entry name" value="alpha/beta-Hydrolases"/>
    <property type="match status" value="1"/>
</dbReference>
<evidence type="ECO:0000313" key="1">
    <source>
        <dbReference type="EMBL" id="GAI21199.1"/>
    </source>
</evidence>
<dbReference type="InterPro" id="IPR029058">
    <property type="entry name" value="AB_hydrolase_fold"/>
</dbReference>